<accession>A0A9X3TVM8</accession>
<dbReference type="GO" id="GO:0009279">
    <property type="term" value="C:cell outer membrane"/>
    <property type="evidence" value="ECO:0007669"/>
    <property type="project" value="UniProtKB-SubCell"/>
</dbReference>
<dbReference type="Gene3D" id="2.40.170.20">
    <property type="entry name" value="TonB-dependent receptor, beta-barrel domain"/>
    <property type="match status" value="2"/>
</dbReference>
<keyword evidence="8 12" id="KW-0798">TonB box</keyword>
<evidence type="ECO:0000256" key="12">
    <source>
        <dbReference type="RuleBase" id="RU003357"/>
    </source>
</evidence>
<comment type="similarity">
    <text evidence="11 12">Belongs to the TonB-dependent receptor family.</text>
</comment>
<dbReference type="InterPro" id="IPR012910">
    <property type="entry name" value="Plug_dom"/>
</dbReference>
<keyword evidence="16" id="KW-1185">Reference proteome</keyword>
<evidence type="ECO:0000256" key="1">
    <source>
        <dbReference type="ARBA" id="ARBA00004571"/>
    </source>
</evidence>
<comment type="subcellular location">
    <subcellularLocation>
        <location evidence="1 11">Cell outer membrane</location>
        <topology evidence="1 11">Multi-pass membrane protein</topology>
    </subcellularLocation>
</comment>
<dbReference type="RefSeq" id="WP_274942532.1">
    <property type="nucleotide sequence ID" value="NZ_JANWOI010000001.1"/>
</dbReference>
<evidence type="ECO:0000256" key="8">
    <source>
        <dbReference type="ARBA" id="ARBA00023077"/>
    </source>
</evidence>
<sequence length="753" mass="82497">MAQSAAIHNLEEIIVTAKQRSETLQEVPLAITVFNQETIDKIGMKDARDLAQFTPSLIFFSSTGRNDASAIIMRGLSANTTLAQFQGVSIFIDGIPVSGQLSSLDLSELERVEVIKGPQSATFGRATYAGAIDFISKTPESNDFTGRVRAEMSTHHGSTNYDVGLAFTTPLVQDKLWLSMNASSKKIGSRSEMPDGRGVGGEKTDSFGVSAYFKPTDQTSFKLRVAYDSDHDETPLIQVQTLQEWQAAGVNLMPVMPLNALGKPTGTLPWFYPNGSIPNPVFGTTGCDGKDRGRPSDCGNDRNRWFVSLIAEHEFDNGYELSYRGGYYNQTVHNSTDFTYRSSAGDPFFSVNFPNLVPTAKTTANVTQSQDEYRNHSHQIRLISPGSNAFRWRVGGFYSDDKRHFIQHSSKTTANPTGQPFGDMSVETYSVFGGASYDLTSRLTAEVEARYQIENVTLESCPTCTVNTPGSNERSKAFLPRVTAQFKASDDVMIYALYSYGTKSGRINTSRNAVTGEFTYVDPEKLDNYEFGVKSNLFGGRALLNIAGFYQNVRDQQFSTQIPGSTSADIANVGKSRIYGFEVDAAAQVTNSWLLTGNVGYANHRYDSDFLPGLPTNADVQALIASGSTLKGKTSVNLPRWTAAAASEYSFPVASYEGRFRVDVSYLGERYGDIANLIDLKPVTRVNAKLSVGKDAWEMSLFVKDLFDNKRPLGTTSNMFSCLYPSAGGAGQRCLAVAIPRGRELGANVNYRF</sequence>
<feature type="domain" description="TonB-dependent receptor plug" evidence="14">
    <location>
        <begin position="24"/>
        <end position="130"/>
    </location>
</feature>
<reference evidence="15" key="1">
    <citation type="submission" date="2022-08" db="EMBL/GenBank/DDBJ databases">
        <authorList>
            <person name="Vandamme P."/>
            <person name="Hettiarachchi A."/>
            <person name="Peeters C."/>
            <person name="Cnockaert M."/>
            <person name="Carlier A."/>
        </authorList>
    </citation>
    <scope>NUCLEOTIDE SEQUENCE</scope>
    <source>
        <strain evidence="15">LMG 31809</strain>
    </source>
</reference>
<keyword evidence="5 11" id="KW-0812">Transmembrane</keyword>
<dbReference type="PANTHER" id="PTHR32552:SF81">
    <property type="entry name" value="TONB-DEPENDENT OUTER MEMBRANE RECEPTOR"/>
    <property type="match status" value="1"/>
</dbReference>
<dbReference type="PROSITE" id="PS52016">
    <property type="entry name" value="TONB_DEPENDENT_REC_3"/>
    <property type="match status" value="1"/>
</dbReference>
<evidence type="ECO:0000256" key="2">
    <source>
        <dbReference type="ARBA" id="ARBA00022448"/>
    </source>
</evidence>
<evidence type="ECO:0000256" key="6">
    <source>
        <dbReference type="ARBA" id="ARBA00023004"/>
    </source>
</evidence>
<gene>
    <name evidence="15" type="ORF">NYP16_02510</name>
</gene>
<dbReference type="EMBL" id="JANWOI010000001">
    <property type="protein sequence ID" value="MDA5192831.1"/>
    <property type="molecule type" value="Genomic_DNA"/>
</dbReference>
<dbReference type="GO" id="GO:0006826">
    <property type="term" value="P:iron ion transport"/>
    <property type="evidence" value="ECO:0007669"/>
    <property type="project" value="UniProtKB-KW"/>
</dbReference>
<evidence type="ECO:0000259" key="14">
    <source>
        <dbReference type="Pfam" id="PF07715"/>
    </source>
</evidence>
<name>A0A9X3TVM8_9PROT</name>
<feature type="domain" description="TonB-dependent receptor-like beta-barrel" evidence="13">
    <location>
        <begin position="266"/>
        <end position="704"/>
    </location>
</feature>
<keyword evidence="9 11" id="KW-0472">Membrane</keyword>
<evidence type="ECO:0000313" key="15">
    <source>
        <dbReference type="EMBL" id="MDA5192831.1"/>
    </source>
</evidence>
<keyword evidence="15" id="KW-0675">Receptor</keyword>
<organism evidence="15 16">
    <name type="scientific">Govanella unica</name>
    <dbReference type="NCBI Taxonomy" id="2975056"/>
    <lineage>
        <taxon>Bacteria</taxon>
        <taxon>Pseudomonadati</taxon>
        <taxon>Pseudomonadota</taxon>
        <taxon>Alphaproteobacteria</taxon>
        <taxon>Emcibacterales</taxon>
        <taxon>Govanellaceae</taxon>
        <taxon>Govanella</taxon>
    </lineage>
</organism>
<reference evidence="15" key="2">
    <citation type="journal article" date="2023" name="Syst. Appl. Microbiol.">
        <title>Govania unica gen. nov., sp. nov., a rare biosphere bacterium that represents a novel family in the class Alphaproteobacteria.</title>
        <authorList>
            <person name="Vandamme P."/>
            <person name="Peeters C."/>
            <person name="Hettiarachchi A."/>
            <person name="Cnockaert M."/>
            <person name="Carlier A."/>
        </authorList>
    </citation>
    <scope>NUCLEOTIDE SEQUENCE</scope>
    <source>
        <strain evidence="15">LMG 31809</strain>
    </source>
</reference>
<evidence type="ECO:0000256" key="4">
    <source>
        <dbReference type="ARBA" id="ARBA00022496"/>
    </source>
</evidence>
<keyword evidence="7" id="KW-0406">Ion transport</keyword>
<evidence type="ECO:0000256" key="3">
    <source>
        <dbReference type="ARBA" id="ARBA00022452"/>
    </source>
</evidence>
<dbReference type="Pfam" id="PF07715">
    <property type="entry name" value="Plug"/>
    <property type="match status" value="1"/>
</dbReference>
<dbReference type="InterPro" id="IPR000531">
    <property type="entry name" value="Beta-barrel_TonB"/>
</dbReference>
<evidence type="ECO:0000313" key="16">
    <source>
        <dbReference type="Proteomes" id="UP001141619"/>
    </source>
</evidence>
<dbReference type="SUPFAM" id="SSF56935">
    <property type="entry name" value="Porins"/>
    <property type="match status" value="1"/>
</dbReference>
<dbReference type="Proteomes" id="UP001141619">
    <property type="component" value="Unassembled WGS sequence"/>
</dbReference>
<proteinExistence type="inferred from homology"/>
<protein>
    <submittedName>
        <fullName evidence="15">TonB-dependent receptor</fullName>
    </submittedName>
</protein>
<evidence type="ECO:0000256" key="10">
    <source>
        <dbReference type="ARBA" id="ARBA00023237"/>
    </source>
</evidence>
<evidence type="ECO:0000256" key="5">
    <source>
        <dbReference type="ARBA" id="ARBA00022692"/>
    </source>
</evidence>
<dbReference type="Pfam" id="PF00593">
    <property type="entry name" value="TonB_dep_Rec_b-barrel"/>
    <property type="match status" value="1"/>
</dbReference>
<evidence type="ECO:0000256" key="7">
    <source>
        <dbReference type="ARBA" id="ARBA00023065"/>
    </source>
</evidence>
<keyword evidence="4" id="KW-0410">Iron transport</keyword>
<dbReference type="InterPro" id="IPR036942">
    <property type="entry name" value="Beta-barrel_TonB_sf"/>
</dbReference>
<keyword evidence="10 11" id="KW-0998">Cell outer membrane</keyword>
<keyword evidence="3 11" id="KW-1134">Transmembrane beta strand</keyword>
<keyword evidence="2 11" id="KW-0813">Transport</keyword>
<evidence type="ECO:0000256" key="11">
    <source>
        <dbReference type="PROSITE-ProRule" id="PRU01360"/>
    </source>
</evidence>
<dbReference type="InterPro" id="IPR039426">
    <property type="entry name" value="TonB-dep_rcpt-like"/>
</dbReference>
<keyword evidence="6" id="KW-0408">Iron</keyword>
<comment type="caution">
    <text evidence="15">The sequence shown here is derived from an EMBL/GenBank/DDBJ whole genome shotgun (WGS) entry which is preliminary data.</text>
</comment>
<dbReference type="PANTHER" id="PTHR32552">
    <property type="entry name" value="FERRICHROME IRON RECEPTOR-RELATED"/>
    <property type="match status" value="1"/>
</dbReference>
<evidence type="ECO:0000256" key="9">
    <source>
        <dbReference type="ARBA" id="ARBA00023136"/>
    </source>
</evidence>
<evidence type="ECO:0000259" key="13">
    <source>
        <dbReference type="Pfam" id="PF00593"/>
    </source>
</evidence>
<dbReference type="AlphaFoldDB" id="A0A9X3TVM8"/>